<feature type="domain" description="NACHT" evidence="3">
    <location>
        <begin position="121"/>
        <end position="270"/>
    </location>
</feature>
<evidence type="ECO:0000259" key="3">
    <source>
        <dbReference type="PROSITE" id="PS50837"/>
    </source>
</evidence>
<proteinExistence type="predicted"/>
<dbReference type="PANTHER" id="PTHR10039">
    <property type="entry name" value="AMELOGENIN"/>
    <property type="match status" value="1"/>
</dbReference>
<dbReference type="Pfam" id="PF22939">
    <property type="entry name" value="WHD_GPIID"/>
    <property type="match status" value="1"/>
</dbReference>
<dbReference type="Gene3D" id="1.25.40.20">
    <property type="entry name" value="Ankyrin repeat-containing domain"/>
    <property type="match status" value="1"/>
</dbReference>
<dbReference type="PROSITE" id="PS50837">
    <property type="entry name" value="NACHT"/>
    <property type="match status" value="1"/>
</dbReference>
<dbReference type="AlphaFoldDB" id="A0AA39ZYL2"/>
<dbReference type="Gene3D" id="3.40.50.300">
    <property type="entry name" value="P-loop containing nucleotide triphosphate hydrolases"/>
    <property type="match status" value="1"/>
</dbReference>
<dbReference type="InterPro" id="IPR056884">
    <property type="entry name" value="NPHP3-like_N"/>
</dbReference>
<dbReference type="InterPro" id="IPR007111">
    <property type="entry name" value="NACHT_NTPase"/>
</dbReference>
<keyword evidence="5" id="KW-1185">Reference proteome</keyword>
<dbReference type="Pfam" id="PF23397">
    <property type="entry name" value="DUF7104"/>
    <property type="match status" value="11"/>
</dbReference>
<sequence>MDTKSNKRRVTEESLAENRPSKRPTIAADTAQSFFDGHGFQNSGSGDIKVTGNVTIGAWTEKPGDCLRDLFVTDPLEDKNALKQKKGDRALGTCEWILRTEELTAWLGSGQTAGQESETTHVLWLHGNPGTGKSTMAIYLTEELSTAFSKTDRKTLAYFFCDSGFATRREATSVIRGLLYQLVKQHPQLLDYLLPKYNERGAELFKSFNALWTIFMAAAADQSTGRKYCIIDALDECDRESQNTLLQQLERSFQSQDVSSNIRILVTSRPYSEIREYLKGFPNKDLASFSERQQDIDLFIKEKVADLAQRKEYTDKVKGQVSDILRDKAKGTFLWVGLACEELKGTVSQRAVQILQSMPKELDSLYKKLLDTALNQDEISRDDIRRILSYVAICSRPLTVLELSEACRLHQDEEDVETRVQFTREHIASCRLMVIIQDDKVLLLHQSVKDYVFRALADYFPDEREAHANLAYRCVDLLTDPDQSRNSFLDYATLNWPHHALMAQSTFKVGSRAEFFRIDSALREQWLQHLRSKGLPYSKIPQRFSILHVAAQWGVSALVEYISHPDGQEHVDFVDGSGMTALEIAARSKYPDVVSALLGLGGKVTMPVVEAAARNYMNGKEIITLLLDQRGDQITITEKVVSMIARRFDKKVMALLLDRRGDQIAITEEVVKAAARNYGDGKEVMALLLDRRGDQITITEEVVKAAAGNYRNGKEVMALLLDRRGDQITITEEVVKAAAGNYQNGKEVMALLLDRRGDQITITEEVVKAAAGNYQNGKEVMALLLDRRGDQITITEEVVKAAAGNYGNGKEVMALLLDRRGDQITITEEVVKAAAGNYGNGKEVMALLLDRRGDQITITEEVVKAAAGNYQNGKEVMALLLDRRGDQITITEEVVKAAAGNYGNGKEVMALLLDRRGDQITITEEACL</sequence>
<dbReference type="InterPro" id="IPR055530">
    <property type="entry name" value="DUF7104"/>
</dbReference>
<protein>
    <recommendedName>
        <fullName evidence="3">NACHT domain-containing protein</fullName>
    </recommendedName>
</protein>
<feature type="compositionally biased region" description="Basic and acidic residues" evidence="2">
    <location>
        <begin position="1"/>
        <end position="12"/>
    </location>
</feature>
<dbReference type="GeneID" id="85318311"/>
<dbReference type="InterPro" id="IPR027417">
    <property type="entry name" value="P-loop_NTPase"/>
</dbReference>
<evidence type="ECO:0000313" key="4">
    <source>
        <dbReference type="EMBL" id="KAK0705990.1"/>
    </source>
</evidence>
<keyword evidence="1" id="KW-0677">Repeat</keyword>
<reference evidence="4" key="1">
    <citation type="submission" date="2023-06" db="EMBL/GenBank/DDBJ databases">
        <title>Genome-scale phylogeny and comparative genomics of the fungal order Sordariales.</title>
        <authorList>
            <consortium name="Lawrence Berkeley National Laboratory"/>
            <person name="Hensen N."/>
            <person name="Bonometti L."/>
            <person name="Westerberg I."/>
            <person name="Brannstrom I.O."/>
            <person name="Guillou S."/>
            <person name="Cros-Aarteil S."/>
            <person name="Calhoun S."/>
            <person name="Haridas S."/>
            <person name="Kuo A."/>
            <person name="Mondo S."/>
            <person name="Pangilinan J."/>
            <person name="Riley R."/>
            <person name="LaButti K."/>
            <person name="Andreopoulos B."/>
            <person name="Lipzen A."/>
            <person name="Chen C."/>
            <person name="Yanf M."/>
            <person name="Daum C."/>
            <person name="Ng V."/>
            <person name="Clum A."/>
            <person name="Steindorff A."/>
            <person name="Ohm R."/>
            <person name="Martin F."/>
            <person name="Silar P."/>
            <person name="Natvig D."/>
            <person name="Lalanne C."/>
            <person name="Gautier V."/>
            <person name="Ament-velasquez S.L."/>
            <person name="Kruys A."/>
            <person name="Hutchinson M.I."/>
            <person name="Powell A.J."/>
            <person name="Barry K."/>
            <person name="Miller A.N."/>
            <person name="Grigoriev I.V."/>
            <person name="Debuchy R."/>
            <person name="Gladieux P."/>
            <person name="Thoren M.H."/>
            <person name="Johannesson H."/>
        </authorList>
    </citation>
    <scope>NUCLEOTIDE SEQUENCE</scope>
    <source>
        <strain evidence="4">SMH2392-1A</strain>
    </source>
</reference>
<evidence type="ECO:0000256" key="2">
    <source>
        <dbReference type="SAM" id="MobiDB-lite"/>
    </source>
</evidence>
<evidence type="ECO:0000256" key="1">
    <source>
        <dbReference type="ARBA" id="ARBA00022737"/>
    </source>
</evidence>
<dbReference type="Proteomes" id="UP001172101">
    <property type="component" value="Unassembled WGS sequence"/>
</dbReference>
<gene>
    <name evidence="4" type="ORF">B0T26DRAFT_440243</name>
</gene>
<organism evidence="4 5">
    <name type="scientific">Lasiosphaeria miniovina</name>
    <dbReference type="NCBI Taxonomy" id="1954250"/>
    <lineage>
        <taxon>Eukaryota</taxon>
        <taxon>Fungi</taxon>
        <taxon>Dikarya</taxon>
        <taxon>Ascomycota</taxon>
        <taxon>Pezizomycotina</taxon>
        <taxon>Sordariomycetes</taxon>
        <taxon>Sordariomycetidae</taxon>
        <taxon>Sordariales</taxon>
        <taxon>Lasiosphaeriaceae</taxon>
        <taxon>Lasiosphaeria</taxon>
    </lineage>
</organism>
<accession>A0AA39ZYL2</accession>
<dbReference type="Gene3D" id="1.20.5.340">
    <property type="match status" value="5"/>
</dbReference>
<evidence type="ECO:0000313" key="5">
    <source>
        <dbReference type="Proteomes" id="UP001172101"/>
    </source>
</evidence>
<comment type="caution">
    <text evidence="4">The sequence shown here is derived from an EMBL/GenBank/DDBJ whole genome shotgun (WGS) entry which is preliminary data.</text>
</comment>
<dbReference type="EMBL" id="JAUIRO010000007">
    <property type="protein sequence ID" value="KAK0705990.1"/>
    <property type="molecule type" value="Genomic_DNA"/>
</dbReference>
<dbReference type="InterPro" id="IPR054471">
    <property type="entry name" value="GPIID_WHD"/>
</dbReference>
<dbReference type="Pfam" id="PF24883">
    <property type="entry name" value="NPHP3_N"/>
    <property type="match status" value="1"/>
</dbReference>
<dbReference type="InterPro" id="IPR036770">
    <property type="entry name" value="Ankyrin_rpt-contain_sf"/>
</dbReference>
<dbReference type="PANTHER" id="PTHR10039:SF14">
    <property type="entry name" value="NACHT DOMAIN-CONTAINING PROTEIN"/>
    <property type="match status" value="1"/>
</dbReference>
<name>A0AA39ZYL2_9PEZI</name>
<dbReference type="RefSeq" id="XP_060291084.1">
    <property type="nucleotide sequence ID" value="XM_060435041.1"/>
</dbReference>
<dbReference type="SUPFAM" id="SSF52540">
    <property type="entry name" value="P-loop containing nucleoside triphosphate hydrolases"/>
    <property type="match status" value="1"/>
</dbReference>
<dbReference type="SUPFAM" id="SSF48403">
    <property type="entry name" value="Ankyrin repeat"/>
    <property type="match status" value="2"/>
</dbReference>
<feature type="region of interest" description="Disordered" evidence="2">
    <location>
        <begin position="1"/>
        <end position="22"/>
    </location>
</feature>